<dbReference type="InterPro" id="IPR041616">
    <property type="entry name" value="PheRS_beta_core"/>
</dbReference>
<comment type="subcellular location">
    <subcellularLocation>
        <location evidence="3">Cytoplasm</location>
    </subcellularLocation>
</comment>
<dbReference type="SUPFAM" id="SSF52467">
    <property type="entry name" value="DHS-like NAD/FAD-binding domain"/>
    <property type="match status" value="1"/>
</dbReference>
<keyword evidence="10" id="KW-0479">Metal-binding</keyword>
<dbReference type="GO" id="GO:0030976">
    <property type="term" value="F:thiamine pyrophosphate binding"/>
    <property type="evidence" value="ECO:0007669"/>
    <property type="project" value="InterPro"/>
</dbReference>
<dbReference type="Pfam" id="PF02776">
    <property type="entry name" value="TPP_enzyme_N"/>
    <property type="match status" value="1"/>
</dbReference>
<dbReference type="Pfam" id="PF00205">
    <property type="entry name" value="TPP_enzyme_M"/>
    <property type="match status" value="1"/>
</dbReference>
<comment type="similarity">
    <text evidence="4">Belongs to the phenylalanyl-tRNA synthetase beta subunit family. Type 2 subfamily.</text>
</comment>
<dbReference type="InterPro" id="IPR005146">
    <property type="entry name" value="B3/B4_tRNA-bd"/>
</dbReference>
<evidence type="ECO:0000256" key="6">
    <source>
        <dbReference type="ARBA" id="ARBA00011209"/>
    </source>
</evidence>
<keyword evidence="16" id="KW-0786">Thiamine pyrophosphate</keyword>
<dbReference type="FunFam" id="3.40.50.970:FF:000019">
    <property type="entry name" value="Pyruvate decarboxylase isozyme"/>
    <property type="match status" value="1"/>
</dbReference>
<keyword evidence="15" id="KW-0648">Protein biosynthesis</keyword>
<dbReference type="Gene3D" id="3.30.56.10">
    <property type="match status" value="2"/>
</dbReference>
<dbReference type="Proteomes" id="UP000327013">
    <property type="component" value="Unassembled WGS sequence"/>
</dbReference>
<dbReference type="InterPro" id="IPR011766">
    <property type="entry name" value="TPP_enzyme_TPP-bd"/>
</dbReference>
<dbReference type="FunFam" id="3.30.930.10:FF:000052">
    <property type="entry name" value="Phenylalanyl-tRNA synthetase, beta subunit"/>
    <property type="match status" value="1"/>
</dbReference>
<evidence type="ECO:0000256" key="4">
    <source>
        <dbReference type="ARBA" id="ARBA00007438"/>
    </source>
</evidence>
<dbReference type="InterPro" id="IPR045864">
    <property type="entry name" value="aa-tRNA-synth_II/BPL/LPL"/>
</dbReference>
<evidence type="ECO:0000256" key="20">
    <source>
        <dbReference type="ARBA" id="ARBA00049255"/>
    </source>
</evidence>
<dbReference type="InterPro" id="IPR029035">
    <property type="entry name" value="DHS-like_NAD/FAD-binding_dom"/>
</dbReference>
<evidence type="ECO:0000256" key="12">
    <source>
        <dbReference type="ARBA" id="ARBA00022793"/>
    </source>
</evidence>
<keyword evidence="23" id="KW-1185">Reference proteome</keyword>
<dbReference type="Gene3D" id="3.30.930.10">
    <property type="entry name" value="Bira Bifunctional Protein, Domain 2"/>
    <property type="match status" value="1"/>
</dbReference>
<evidence type="ECO:0000256" key="1">
    <source>
        <dbReference type="ARBA" id="ARBA00001946"/>
    </source>
</evidence>
<comment type="cofactor">
    <cofactor evidence="2">
        <name>thiamine diphosphate</name>
        <dbReference type="ChEBI" id="CHEBI:58937"/>
    </cofactor>
</comment>
<evidence type="ECO:0000256" key="7">
    <source>
        <dbReference type="ARBA" id="ARBA00012814"/>
    </source>
</evidence>
<evidence type="ECO:0000256" key="16">
    <source>
        <dbReference type="ARBA" id="ARBA00023052"/>
    </source>
</evidence>
<protein>
    <recommendedName>
        <fullName evidence="7">phenylalanine--tRNA ligase</fullName>
        <ecNumber evidence="7">6.1.1.20</ecNumber>
    </recommendedName>
    <alternativeName>
        <fullName evidence="19">Phenylalanyl-tRNA synthetase beta subunit</fullName>
    </alternativeName>
</protein>
<evidence type="ECO:0000256" key="9">
    <source>
        <dbReference type="ARBA" id="ARBA00022598"/>
    </source>
</evidence>
<dbReference type="CDD" id="cd02005">
    <property type="entry name" value="TPP_PDC_IPDC"/>
    <property type="match status" value="1"/>
</dbReference>
<feature type="domain" description="B5" evidence="21">
    <location>
        <begin position="296"/>
        <end position="373"/>
    </location>
</feature>
<dbReference type="GO" id="GO:0009328">
    <property type="term" value="C:phenylalanine-tRNA ligase complex"/>
    <property type="evidence" value="ECO:0007669"/>
    <property type="project" value="TreeGrafter"/>
</dbReference>
<dbReference type="AlphaFoldDB" id="A0A5N6KVP0"/>
<comment type="subunit">
    <text evidence="6">Tetramer of two alpha and two beta subunits.</text>
</comment>
<name>A0A5N6KVP0_9ROSI</name>
<dbReference type="InterPro" id="IPR012001">
    <property type="entry name" value="Thiamin_PyroP_enz_TPP-bd_dom"/>
</dbReference>
<dbReference type="InterPro" id="IPR040659">
    <property type="entry name" value="PhetRS_B1"/>
</dbReference>
<evidence type="ECO:0000256" key="18">
    <source>
        <dbReference type="ARBA" id="ARBA00023239"/>
    </source>
</evidence>
<dbReference type="Pfam" id="PF17759">
    <property type="entry name" value="tRNA_synthFbeta"/>
    <property type="match status" value="1"/>
</dbReference>
<dbReference type="Gene3D" id="3.40.50.1220">
    <property type="entry name" value="TPP-binding domain"/>
    <property type="match status" value="1"/>
</dbReference>
<evidence type="ECO:0000256" key="14">
    <source>
        <dbReference type="ARBA" id="ARBA00022842"/>
    </source>
</evidence>
<gene>
    <name evidence="22" type="ORF">FH972_022851</name>
</gene>
<dbReference type="GO" id="GO:0000287">
    <property type="term" value="F:magnesium ion binding"/>
    <property type="evidence" value="ECO:0007669"/>
    <property type="project" value="InterPro"/>
</dbReference>
<comment type="cofactor">
    <cofactor evidence="1">
        <name>Mg(2+)</name>
        <dbReference type="ChEBI" id="CHEBI:18420"/>
    </cofactor>
</comment>
<dbReference type="CDD" id="cd00769">
    <property type="entry name" value="PheRS_beta_core"/>
    <property type="match status" value="1"/>
</dbReference>
<evidence type="ECO:0000256" key="10">
    <source>
        <dbReference type="ARBA" id="ARBA00022723"/>
    </source>
</evidence>
<accession>A0A5N6KVP0</accession>
<evidence type="ECO:0000313" key="22">
    <source>
        <dbReference type="EMBL" id="KAB8343263.1"/>
    </source>
</evidence>
<dbReference type="SMART" id="SM00873">
    <property type="entry name" value="B3_4"/>
    <property type="match status" value="1"/>
</dbReference>
<keyword evidence="18" id="KW-0456">Lyase</keyword>
<organism evidence="22 23">
    <name type="scientific">Carpinus fangiana</name>
    <dbReference type="NCBI Taxonomy" id="176857"/>
    <lineage>
        <taxon>Eukaryota</taxon>
        <taxon>Viridiplantae</taxon>
        <taxon>Streptophyta</taxon>
        <taxon>Embryophyta</taxon>
        <taxon>Tracheophyta</taxon>
        <taxon>Spermatophyta</taxon>
        <taxon>Magnoliopsida</taxon>
        <taxon>eudicotyledons</taxon>
        <taxon>Gunneridae</taxon>
        <taxon>Pentapetalae</taxon>
        <taxon>rosids</taxon>
        <taxon>fabids</taxon>
        <taxon>Fagales</taxon>
        <taxon>Betulaceae</taxon>
        <taxon>Carpinus</taxon>
    </lineage>
</organism>
<dbReference type="GO" id="GO:0005524">
    <property type="term" value="F:ATP binding"/>
    <property type="evidence" value="ECO:0007669"/>
    <property type="project" value="UniProtKB-KW"/>
</dbReference>
<dbReference type="Gene3D" id="3.40.50.970">
    <property type="match status" value="2"/>
</dbReference>
<dbReference type="FunFam" id="3.50.40.10:FF:000002">
    <property type="entry name" value="phenylalanine--tRNA ligase beta subunit"/>
    <property type="match status" value="1"/>
</dbReference>
<dbReference type="EMBL" id="VIBQ01000012">
    <property type="protein sequence ID" value="KAB8343263.1"/>
    <property type="molecule type" value="Genomic_DNA"/>
</dbReference>
<dbReference type="GO" id="GO:0016831">
    <property type="term" value="F:carboxy-lyase activity"/>
    <property type="evidence" value="ECO:0007669"/>
    <property type="project" value="UniProtKB-KW"/>
</dbReference>
<evidence type="ECO:0000256" key="2">
    <source>
        <dbReference type="ARBA" id="ARBA00001964"/>
    </source>
</evidence>
<evidence type="ECO:0000256" key="3">
    <source>
        <dbReference type="ARBA" id="ARBA00004496"/>
    </source>
</evidence>
<dbReference type="SUPFAM" id="SSF46955">
    <property type="entry name" value="Putative DNA-binding domain"/>
    <property type="match status" value="2"/>
</dbReference>
<dbReference type="InterPro" id="IPR029061">
    <property type="entry name" value="THDP-binding"/>
</dbReference>
<evidence type="ECO:0000256" key="5">
    <source>
        <dbReference type="ARBA" id="ARBA00007812"/>
    </source>
</evidence>
<evidence type="ECO:0000259" key="21">
    <source>
        <dbReference type="PROSITE" id="PS51483"/>
    </source>
</evidence>
<dbReference type="PANTHER" id="PTHR10947:SF0">
    <property type="entry name" value="PHENYLALANINE--TRNA LIGASE BETA SUBUNIT"/>
    <property type="match status" value="1"/>
</dbReference>
<dbReference type="SMART" id="SM00874">
    <property type="entry name" value="B5"/>
    <property type="match status" value="1"/>
</dbReference>
<dbReference type="GO" id="GO:0003723">
    <property type="term" value="F:RNA binding"/>
    <property type="evidence" value="ECO:0007669"/>
    <property type="project" value="InterPro"/>
</dbReference>
<dbReference type="NCBIfam" id="TIGR00471">
    <property type="entry name" value="pheT_arch"/>
    <property type="match status" value="1"/>
</dbReference>
<dbReference type="SUPFAM" id="SSF55681">
    <property type="entry name" value="Class II aaRS and biotin synthetases"/>
    <property type="match status" value="1"/>
</dbReference>
<dbReference type="Pfam" id="PF02775">
    <property type="entry name" value="TPP_enzyme_C"/>
    <property type="match status" value="1"/>
</dbReference>
<evidence type="ECO:0000256" key="15">
    <source>
        <dbReference type="ARBA" id="ARBA00022917"/>
    </source>
</evidence>
<dbReference type="CDD" id="cd07038">
    <property type="entry name" value="TPP_PYR_PDC_IPDC_like"/>
    <property type="match status" value="1"/>
</dbReference>
<dbReference type="InterPro" id="IPR047214">
    <property type="entry name" value="TPP_PDC_IPDC"/>
</dbReference>
<evidence type="ECO:0000256" key="17">
    <source>
        <dbReference type="ARBA" id="ARBA00023146"/>
    </source>
</evidence>
<evidence type="ECO:0000256" key="13">
    <source>
        <dbReference type="ARBA" id="ARBA00022840"/>
    </source>
</evidence>
<dbReference type="InterPro" id="IPR005147">
    <property type="entry name" value="tRNA_synthase_B5-dom"/>
</dbReference>
<evidence type="ECO:0000256" key="19">
    <source>
        <dbReference type="ARBA" id="ARBA00033189"/>
    </source>
</evidence>
<evidence type="ECO:0000256" key="11">
    <source>
        <dbReference type="ARBA" id="ARBA00022741"/>
    </source>
</evidence>
<dbReference type="OrthoDB" id="1698572at2759"/>
<dbReference type="Gene3D" id="3.50.40.10">
    <property type="entry name" value="Phenylalanyl-trna Synthetase, Chain B, domain 3"/>
    <property type="match status" value="1"/>
</dbReference>
<reference evidence="22 23" key="1">
    <citation type="submission" date="2019-06" db="EMBL/GenBank/DDBJ databases">
        <title>A chromosomal-level reference genome of Carpinus fangiana (Coryloideae, Betulaceae).</title>
        <authorList>
            <person name="Yang X."/>
            <person name="Wang Z."/>
            <person name="Zhang L."/>
            <person name="Hao G."/>
            <person name="Liu J."/>
            <person name="Yang Y."/>
        </authorList>
    </citation>
    <scope>NUCLEOTIDE SEQUENCE [LARGE SCALE GENOMIC DNA]</scope>
    <source>
        <strain evidence="22">Cfa_2016G</strain>
        <tissue evidence="22">Leaf</tissue>
    </source>
</reference>
<dbReference type="InterPro" id="IPR047213">
    <property type="entry name" value="TPP_PYR_PDC_IPDC-like"/>
</dbReference>
<dbReference type="InterPro" id="IPR004531">
    <property type="entry name" value="Phe-tRNA-synth_IIc_bsu_arc_euk"/>
</dbReference>
<comment type="similarity">
    <text evidence="5">Belongs to the TPP enzyme family.</text>
</comment>
<dbReference type="SUPFAM" id="SSF56037">
    <property type="entry name" value="PheT/TilS domain"/>
    <property type="match status" value="1"/>
</dbReference>
<dbReference type="InterPro" id="IPR012000">
    <property type="entry name" value="Thiamin_PyroP_enz_cen_dom"/>
</dbReference>
<dbReference type="Pfam" id="PF18262">
    <property type="entry name" value="PhetRS_B1"/>
    <property type="match status" value="1"/>
</dbReference>
<dbReference type="PANTHER" id="PTHR10947">
    <property type="entry name" value="PHENYLALANYL-TRNA SYNTHETASE BETA CHAIN AND LEUCINE-RICH REPEAT-CONTAINING PROTEIN 47"/>
    <property type="match status" value="1"/>
</dbReference>
<dbReference type="FunFam" id="3.30.56.10:FF:000004">
    <property type="entry name" value="Phenylalanyl-tRNA synthetase, beta subunit"/>
    <property type="match status" value="1"/>
</dbReference>
<dbReference type="FunFam" id="3.30.56.10:FF:000006">
    <property type="entry name" value="Phenylalanyl-tRNA synthetase subunit beta"/>
    <property type="match status" value="1"/>
</dbReference>
<evidence type="ECO:0000256" key="8">
    <source>
        <dbReference type="ARBA" id="ARBA00022490"/>
    </source>
</evidence>
<evidence type="ECO:0000313" key="23">
    <source>
        <dbReference type="Proteomes" id="UP000327013"/>
    </source>
</evidence>
<proteinExistence type="inferred from homology"/>
<dbReference type="EC" id="6.1.1.20" evidence="7"/>
<dbReference type="InterPro" id="IPR009061">
    <property type="entry name" value="DNA-bd_dom_put_sf"/>
</dbReference>
<dbReference type="PROSITE" id="PS51483">
    <property type="entry name" value="B5"/>
    <property type="match status" value="1"/>
</dbReference>
<sequence length="1277" mass="141388">MPTIAVDKASLYKELGREYTTEEFDELCFDFGLELDEDTTDQPRPIVDGVQEAPQLKIEIPANRYDMLCFEGIALNLNVFLQRKQLPTFTLQAPSSQLQTITVKEDTMKIRPLVSGAILRNIKFDKARYDSFISLQDKLHANLARQRTLVAIGTHDLDKIKGPFTYEALPPKDIKFKPLNQTKEMDAAEMMQFYDKDRHLGRYLHIIRDSPVYPVIYDANRTVLSMPPIINGEHSKITTDTTNVFIECTATDQTKLDIVINMMVTMFSVYTEQPYTVEPIQIISEHNGKTRQAPNLAPRETQAEVSYINSCCGLSLEPGDMCSRLTRMGYTASPAKEKDLLDIKVPVTRADVLHQADIMEDVAISYGFNKLPRTFPAKSAAIAAPLPIARLSDIVRQESAMAGWSEVLPLILCSHDENFAWLNRVDDGKTAVRLQNPKAQEYQIVRTSLLPGLLKCIRENKKHSVPMKVFEVSDVAFKDLSKERKSRNETHFAAAWYGKTSGFEQVHGLLDRVLLMLQCKFIDDDRAKREGKAEAQLDGYRLEELNNPTFHPGHAASIIRRHEGKEQTIGSFGVMHPSVLKNYELPPHESLAGVGRVQGERKDIRIARPVGGIGVGIPFFPRCPTLPAARCRSDDSRPACRILAATTYIHAARYTLQSARSTRNKKELAMATISLSLYLWRRIHEVGIESIMGLPGDFNLNWLDAIYDVPGLTWVGNANELNAAYAADGYARIKGIPGCLVTTHGVGELSAINGVAGAASEHIPMIHIVGQTPKMAQDNHLMIHHSIGTKPDHQLYNKMSAPMRCAAAELWDPVKAPAEIDRVIRECFIQRLPVYIFFPIDLTDAQVPESLLDVKIDLSLPVNKVNEDAAVKEITEAIYSSKNPAVFVDHLVHSFGQNEARALADKLRLPTYSAHMGKGIIDEEKDYYIGLYNGRITEVGTEAIEQSDIFLCLGWWQTDSNSSFFSRKMPAERRIDVMNDHVVIFGRRLTEVYMAPLLAALTAALNPSSIPAVKLSKVPRAGIPSGGDSSTPITQDYLWPALSDFLLPGDVLLADTGTAAFGTPDTTFPANTTYISQTYYGSIGFATPAALGSALALAELHAANPAQPPRRTLLLTGDGSLQLTIQELGTMVARGAPVVVVLLNNAGYTIERAIHGARQRYNDIVPYAHRHALALFGAAEPERQYRACRTRAELHAAFGEEAVRAPTRVEIIEVFVEPRDIPWRLAKVLALREGMGEYLRDEGFTGLSMPKVEGAAVNGVDGSTVNGVNGHANGSVH</sequence>
<keyword evidence="9" id="KW-0436">Ligase</keyword>
<dbReference type="SUPFAM" id="SSF52518">
    <property type="entry name" value="Thiamin diphosphate-binding fold (THDP-binding)"/>
    <property type="match status" value="2"/>
</dbReference>
<keyword evidence="17" id="KW-0030">Aminoacyl-tRNA synthetase</keyword>
<dbReference type="GO" id="GO:0004826">
    <property type="term" value="F:phenylalanine-tRNA ligase activity"/>
    <property type="evidence" value="ECO:0007669"/>
    <property type="project" value="UniProtKB-EC"/>
</dbReference>
<dbReference type="InterPro" id="IPR045060">
    <property type="entry name" value="Phe-tRNA-ligase_IIc_bsu"/>
</dbReference>
<dbReference type="GO" id="GO:0006432">
    <property type="term" value="P:phenylalanyl-tRNA aminoacylation"/>
    <property type="evidence" value="ECO:0007669"/>
    <property type="project" value="InterPro"/>
</dbReference>
<comment type="caution">
    <text evidence="22">The sequence shown here is derived from an EMBL/GenBank/DDBJ whole genome shotgun (WGS) entry which is preliminary data.</text>
</comment>
<dbReference type="InterPro" id="IPR020825">
    <property type="entry name" value="Phe-tRNA_synthase-like_B3/B4"/>
</dbReference>
<keyword evidence="12" id="KW-0210">Decarboxylase</keyword>
<keyword evidence="11" id="KW-0547">Nucleotide-binding</keyword>
<keyword evidence="8" id="KW-0963">Cytoplasm</keyword>
<keyword evidence="14" id="KW-0460">Magnesium</keyword>
<dbReference type="FunFam" id="3.40.50.970:FF:000024">
    <property type="entry name" value="Pyruvate decarboxylase isozyme"/>
    <property type="match status" value="1"/>
</dbReference>
<dbReference type="Pfam" id="PF03483">
    <property type="entry name" value="B3_4"/>
    <property type="match status" value="1"/>
</dbReference>
<keyword evidence="13" id="KW-0067">ATP-binding</keyword>
<comment type="catalytic activity">
    <reaction evidence="20">
        <text>tRNA(Phe) + L-phenylalanine + ATP = L-phenylalanyl-tRNA(Phe) + AMP + diphosphate + H(+)</text>
        <dbReference type="Rhea" id="RHEA:19413"/>
        <dbReference type="Rhea" id="RHEA-COMP:9668"/>
        <dbReference type="Rhea" id="RHEA-COMP:9699"/>
        <dbReference type="ChEBI" id="CHEBI:15378"/>
        <dbReference type="ChEBI" id="CHEBI:30616"/>
        <dbReference type="ChEBI" id="CHEBI:33019"/>
        <dbReference type="ChEBI" id="CHEBI:58095"/>
        <dbReference type="ChEBI" id="CHEBI:78442"/>
        <dbReference type="ChEBI" id="CHEBI:78531"/>
        <dbReference type="ChEBI" id="CHEBI:456215"/>
        <dbReference type="EC" id="6.1.1.20"/>
    </reaction>
</comment>
<dbReference type="Pfam" id="PF03484">
    <property type="entry name" value="B5"/>
    <property type="match status" value="1"/>
</dbReference>